<keyword evidence="1" id="KW-0472">Membrane</keyword>
<reference evidence="2 3" key="1">
    <citation type="journal article" date="2015" name="Nature">
        <title>rRNA introns, odd ribosomes, and small enigmatic genomes across a large radiation of phyla.</title>
        <authorList>
            <person name="Brown C.T."/>
            <person name="Hug L.A."/>
            <person name="Thomas B.C."/>
            <person name="Sharon I."/>
            <person name="Castelle C.J."/>
            <person name="Singh A."/>
            <person name="Wilkins M.J."/>
            <person name="Williams K.H."/>
            <person name="Banfield J.F."/>
        </authorList>
    </citation>
    <scope>NUCLEOTIDE SEQUENCE [LARGE SCALE GENOMIC DNA]</scope>
</reference>
<dbReference type="Proteomes" id="UP000034705">
    <property type="component" value="Unassembled WGS sequence"/>
</dbReference>
<protein>
    <submittedName>
        <fullName evidence="2">Uncharacterized protein</fullName>
    </submittedName>
</protein>
<organism evidence="2 3">
    <name type="scientific">Candidatus Uhrbacteria bacterium GW2011_GWF2_46_218</name>
    <dbReference type="NCBI Taxonomy" id="1619001"/>
    <lineage>
        <taxon>Bacteria</taxon>
        <taxon>Candidatus Uhriibacteriota</taxon>
    </lineage>
</organism>
<evidence type="ECO:0000313" key="3">
    <source>
        <dbReference type="Proteomes" id="UP000034705"/>
    </source>
</evidence>
<feature type="transmembrane region" description="Helical" evidence="1">
    <location>
        <begin position="5"/>
        <end position="27"/>
    </location>
</feature>
<comment type="caution">
    <text evidence="2">The sequence shown here is derived from an EMBL/GenBank/DDBJ whole genome shotgun (WGS) entry which is preliminary data.</text>
</comment>
<evidence type="ECO:0000313" key="2">
    <source>
        <dbReference type="EMBL" id="KKU32997.1"/>
    </source>
</evidence>
<sequence length="489" mass="54859">MKTQLFLRFTQGLIIGAPFIFGGWLLWQELVPSGVFVVEKTPGTSSPFLDDLIPGSRASSSKTDAQGDLVQVLTGDPVYLFVHPHRSFETITAEIWFKNANVPIIEFGGLVFADHQAFDLHPLQNLLLDQSSWSRIQEGDRLLLQRELTYHSLEDFFASPPPVEQVATYHDDWSISYEPVFYTSSSVMQITDLSFRGHHTIKTYVKDETLSFSFAYMDMNREEGDDSVQILVFNEEDQAVAEARMTDDGVTKATALPSFLQTITVSASDLSEGVYKIELNVGRDIFFRSIATPQQKWVFVRSLFLADEVGYRDTPMGTQLVTNGKQFSFETRHAEGVQEVEIGGQSVSVTAPFETVTQTIIQPGLAILSVPLGDIEIQSDGMIATSAGTFFQPDPVSLVASSDLDTLGVDYILATYMPPRREGEWWVAEASFDASMLAQEQGAWKFAFSLPRILEQEGSVDVGKIRMIWMREAFTWSSFWQFLRAYVFP</sequence>
<evidence type="ECO:0000256" key="1">
    <source>
        <dbReference type="SAM" id="Phobius"/>
    </source>
</evidence>
<proteinExistence type="predicted"/>
<keyword evidence="1" id="KW-1133">Transmembrane helix</keyword>
<keyword evidence="1" id="KW-0812">Transmembrane</keyword>
<accession>A0A0G1PJW3</accession>
<dbReference type="EMBL" id="LCMG01000012">
    <property type="protein sequence ID" value="KKU32997.1"/>
    <property type="molecule type" value="Genomic_DNA"/>
</dbReference>
<dbReference type="AlphaFoldDB" id="A0A0G1PJW3"/>
<name>A0A0G1PJW3_9BACT</name>
<gene>
    <name evidence="2" type="ORF">UX45_C0012G0038</name>
</gene>